<dbReference type="PANTHER" id="PTHR21398:SF21">
    <property type="entry name" value="AGAP004005-PA"/>
    <property type="match status" value="1"/>
</dbReference>
<dbReference type="GeneID" id="109411277"/>
<feature type="chain" id="PRO_5047275891" description="Secreted protein" evidence="1">
    <location>
        <begin position="21"/>
        <end position="251"/>
    </location>
</feature>
<evidence type="ECO:0008006" key="4">
    <source>
        <dbReference type="Google" id="ProtNLM"/>
    </source>
</evidence>
<proteinExistence type="predicted"/>
<evidence type="ECO:0000256" key="1">
    <source>
        <dbReference type="SAM" id="SignalP"/>
    </source>
</evidence>
<evidence type="ECO:0000313" key="2">
    <source>
        <dbReference type="EnsemblMetazoa" id="AALFPA23_013011.P18764"/>
    </source>
</evidence>
<organism evidence="2 3">
    <name type="scientific">Aedes albopictus</name>
    <name type="common">Asian tiger mosquito</name>
    <name type="synonym">Stegomyia albopicta</name>
    <dbReference type="NCBI Taxonomy" id="7160"/>
    <lineage>
        <taxon>Eukaryota</taxon>
        <taxon>Metazoa</taxon>
        <taxon>Ecdysozoa</taxon>
        <taxon>Arthropoda</taxon>
        <taxon>Hexapoda</taxon>
        <taxon>Insecta</taxon>
        <taxon>Pterygota</taxon>
        <taxon>Neoptera</taxon>
        <taxon>Endopterygota</taxon>
        <taxon>Diptera</taxon>
        <taxon>Nematocera</taxon>
        <taxon>Culicoidea</taxon>
        <taxon>Culicidae</taxon>
        <taxon>Culicinae</taxon>
        <taxon>Aedini</taxon>
        <taxon>Aedes</taxon>
        <taxon>Stegomyia</taxon>
    </lineage>
</organism>
<dbReference type="Pfam" id="PF07841">
    <property type="entry name" value="DM4_12"/>
    <property type="match status" value="1"/>
</dbReference>
<reference evidence="3" key="1">
    <citation type="journal article" date="2015" name="Proc. Natl. Acad. Sci. U.S.A.">
        <title>Genome sequence of the Asian Tiger mosquito, Aedes albopictus, reveals insights into its biology, genetics, and evolution.</title>
        <authorList>
            <person name="Chen X.G."/>
            <person name="Jiang X."/>
            <person name="Gu J."/>
            <person name="Xu M."/>
            <person name="Wu Y."/>
            <person name="Deng Y."/>
            <person name="Zhang C."/>
            <person name="Bonizzoni M."/>
            <person name="Dermauw W."/>
            <person name="Vontas J."/>
            <person name="Armbruster P."/>
            <person name="Huang X."/>
            <person name="Yang Y."/>
            <person name="Zhang H."/>
            <person name="He W."/>
            <person name="Peng H."/>
            <person name="Liu Y."/>
            <person name="Wu K."/>
            <person name="Chen J."/>
            <person name="Lirakis M."/>
            <person name="Topalis P."/>
            <person name="Van Leeuwen T."/>
            <person name="Hall A.B."/>
            <person name="Jiang X."/>
            <person name="Thorpe C."/>
            <person name="Mueller R.L."/>
            <person name="Sun C."/>
            <person name="Waterhouse R.M."/>
            <person name="Yan G."/>
            <person name="Tu Z.J."/>
            <person name="Fang X."/>
            <person name="James A.A."/>
        </authorList>
    </citation>
    <scope>NUCLEOTIDE SEQUENCE [LARGE SCALE GENOMIC DNA]</scope>
    <source>
        <strain evidence="3">Foshan</strain>
    </source>
</reference>
<dbReference type="RefSeq" id="XP_019540352.3">
    <property type="nucleotide sequence ID" value="XM_019684807.3"/>
</dbReference>
<dbReference type="EnsemblMetazoa" id="AALFPA23_013011.R18764">
    <property type="protein sequence ID" value="AALFPA23_013011.P18764"/>
    <property type="gene ID" value="AALFPA23_013011"/>
</dbReference>
<dbReference type="SMART" id="SM00718">
    <property type="entry name" value="DM4_12"/>
    <property type="match status" value="1"/>
</dbReference>
<sequence>MNFLLISLLTITLLPSLVISQTDVEDPSQPRQKRALIFPRGNPTRHQLVAGFGIPVDIVLESVTAGYVFKAVYFLPWNSSHWIPQFLRRDENLLFEPPEQVQRRNFVEVVEPEEPNRLELELEESAEPDEGWAGRSRWEIYRMLETIGDQKGYNGRSCLLRTICEAAEAKFSHSSGIIGELLHILLTPSTTPEEPAPEGKEDIHVPHEEYKRAELVASRSSPRTRFAGSSVCSDMYAECPFSLLDLFSGIL</sequence>
<protein>
    <recommendedName>
        <fullName evidence="4">Secreted protein</fullName>
    </recommendedName>
</protein>
<dbReference type="PANTHER" id="PTHR21398">
    <property type="entry name" value="AGAP007094-PA"/>
    <property type="match status" value="1"/>
</dbReference>
<feature type="signal peptide" evidence="1">
    <location>
        <begin position="1"/>
        <end position="20"/>
    </location>
</feature>
<keyword evidence="1" id="KW-0732">Signal</keyword>
<accession>A0ABM1YXG3</accession>
<keyword evidence="3" id="KW-1185">Reference proteome</keyword>
<name>A0ABM1YXG3_AEDAL</name>
<dbReference type="InterPro" id="IPR006631">
    <property type="entry name" value="DM4_12"/>
</dbReference>
<dbReference type="Proteomes" id="UP000069940">
    <property type="component" value="Unassembled WGS sequence"/>
</dbReference>
<reference evidence="2" key="2">
    <citation type="submission" date="2025-05" db="UniProtKB">
        <authorList>
            <consortium name="EnsemblMetazoa"/>
        </authorList>
    </citation>
    <scope>IDENTIFICATION</scope>
    <source>
        <strain evidence="2">Foshan</strain>
    </source>
</reference>
<evidence type="ECO:0000313" key="3">
    <source>
        <dbReference type="Proteomes" id="UP000069940"/>
    </source>
</evidence>